<keyword evidence="3" id="KW-1185">Reference proteome</keyword>
<proteinExistence type="predicted"/>
<organism evidence="2 3">
    <name type="scientific">Dysosmobacter welbionis</name>
    <dbReference type="NCBI Taxonomy" id="2093857"/>
    <lineage>
        <taxon>Bacteria</taxon>
        <taxon>Bacillati</taxon>
        <taxon>Bacillota</taxon>
        <taxon>Clostridia</taxon>
        <taxon>Eubacteriales</taxon>
        <taxon>Oscillospiraceae</taxon>
        <taxon>Dysosmobacter</taxon>
    </lineage>
</organism>
<feature type="signal peptide" evidence="1">
    <location>
        <begin position="1"/>
        <end position="26"/>
    </location>
</feature>
<dbReference type="KEGG" id="obj:EIO64_14810"/>
<evidence type="ECO:0000313" key="3">
    <source>
        <dbReference type="Proteomes" id="UP000298642"/>
    </source>
</evidence>
<evidence type="ECO:0000313" key="2">
    <source>
        <dbReference type="EMBL" id="QCI60327.1"/>
    </source>
</evidence>
<gene>
    <name evidence="2" type="ORF">EIO64_14810</name>
</gene>
<dbReference type="Proteomes" id="UP000298642">
    <property type="component" value="Chromosome"/>
</dbReference>
<reference evidence="3" key="1">
    <citation type="submission" date="2018-12" db="EMBL/GenBank/DDBJ databases">
        <title>Dusodibacter welbiota gen. nov., sp. nov., isolated from human faeces and emended description of the Oscillibacter genus.</title>
        <authorList>
            <person name="Le Roy T."/>
            <person name="Van der Smissen P."/>
            <person name="Delzenne N."/>
            <person name="Muccioli G."/>
            <person name="Collet J.F."/>
            <person name="Cani P.D."/>
        </authorList>
    </citation>
    <scope>NUCLEOTIDE SEQUENCE [LARGE SCALE GENOMIC DNA]</scope>
    <source>
        <strain evidence="3">J115</strain>
    </source>
</reference>
<dbReference type="RefSeq" id="WP_136891565.1">
    <property type="nucleotide sequence ID" value="NZ_CP034413.3"/>
</dbReference>
<name>A0A4D7B1J6_9FIRM</name>
<sequence length="139" mass="15382">MKQKFIRLIIFTLTFVILLGTVSASAQSQRASDYFSYTRVVATPLGDGEFAVEFDINATHIMDRLGATEIVIWERQSNGSYEDVKTYTSGLIDTNTSAAYRRVDYQGTPGVRYYATVALYAKDSSGSETLYSNTSVITA</sequence>
<accession>A0A4D7B1J6</accession>
<evidence type="ECO:0000256" key="1">
    <source>
        <dbReference type="SAM" id="SignalP"/>
    </source>
</evidence>
<evidence type="ECO:0008006" key="4">
    <source>
        <dbReference type="Google" id="ProtNLM"/>
    </source>
</evidence>
<keyword evidence="1" id="KW-0732">Signal</keyword>
<protein>
    <recommendedName>
        <fullName evidence="4">Fibronectin type III domain-containing protein</fullName>
    </recommendedName>
</protein>
<dbReference type="EMBL" id="CP034413">
    <property type="protein sequence ID" value="QCI60327.1"/>
    <property type="molecule type" value="Genomic_DNA"/>
</dbReference>
<feature type="chain" id="PRO_5020695795" description="Fibronectin type III domain-containing protein" evidence="1">
    <location>
        <begin position="27"/>
        <end position="139"/>
    </location>
</feature>
<dbReference type="AlphaFoldDB" id="A0A4D7B1J6"/>